<comment type="caution">
    <text evidence="2">The sequence shown here is derived from an EMBL/GenBank/DDBJ whole genome shotgun (WGS) entry which is preliminary data.</text>
</comment>
<feature type="transmembrane region" description="Helical" evidence="1">
    <location>
        <begin position="114"/>
        <end position="142"/>
    </location>
</feature>
<dbReference type="Proteomes" id="UP000824116">
    <property type="component" value="Unassembled WGS sequence"/>
</dbReference>
<keyword evidence="1" id="KW-0472">Membrane</keyword>
<proteinExistence type="predicted"/>
<protein>
    <recommendedName>
        <fullName evidence="4">YitT family protein</fullName>
    </recommendedName>
</protein>
<feature type="transmembrane region" description="Helical" evidence="1">
    <location>
        <begin position="57"/>
        <end position="76"/>
    </location>
</feature>
<gene>
    <name evidence="2" type="ORF">H9723_09770</name>
</gene>
<reference evidence="2" key="1">
    <citation type="journal article" date="2021" name="PeerJ">
        <title>Extensive microbial diversity within the chicken gut microbiome revealed by metagenomics and culture.</title>
        <authorList>
            <person name="Gilroy R."/>
            <person name="Ravi A."/>
            <person name="Getino M."/>
            <person name="Pursley I."/>
            <person name="Horton D.L."/>
            <person name="Alikhan N.F."/>
            <person name="Baker D."/>
            <person name="Gharbi K."/>
            <person name="Hall N."/>
            <person name="Watson M."/>
            <person name="Adriaenssens E.M."/>
            <person name="Foster-Nyarko E."/>
            <person name="Jarju S."/>
            <person name="Secka A."/>
            <person name="Antonio M."/>
            <person name="Oren A."/>
            <person name="Chaudhuri R.R."/>
            <person name="La Ragione R."/>
            <person name="Hildebrand F."/>
            <person name="Pallen M.J."/>
        </authorList>
    </citation>
    <scope>NUCLEOTIDE SEQUENCE</scope>
    <source>
        <strain evidence="2">CHK196-3914</strain>
    </source>
</reference>
<accession>A0A9D2GB07</accession>
<sequence>MSTIMKINKSFYERMFCYIAGLLIMSVGSNLFLKAALGVAPSCTIALALSEIFPSHSYAVFNFLVNSFLLLCEIAVVKKVEKKQAVQLALTFLYSLFIQWTAAPLQFISADSMISRILLSFAACAVLAAGISCTVNSGFAVLPMEGFVSSLSEKTGKSFGTIRVYTEVSITIISAVVSITCLGNFSAVGVGTVIAAVCTGTITNLLSRIFAGGFRFSHSAA</sequence>
<keyword evidence="1" id="KW-1133">Transmembrane helix</keyword>
<dbReference type="AlphaFoldDB" id="A0A9D2GB07"/>
<reference evidence="2" key="2">
    <citation type="submission" date="2021-04" db="EMBL/GenBank/DDBJ databases">
        <authorList>
            <person name="Gilroy R."/>
        </authorList>
    </citation>
    <scope>NUCLEOTIDE SEQUENCE</scope>
    <source>
        <strain evidence="2">CHK196-3914</strain>
    </source>
</reference>
<dbReference type="EMBL" id="DXAY01000230">
    <property type="protein sequence ID" value="HIZ75505.1"/>
    <property type="molecule type" value="Genomic_DNA"/>
</dbReference>
<name>A0A9D2GB07_9FIRM</name>
<evidence type="ECO:0000313" key="3">
    <source>
        <dbReference type="Proteomes" id="UP000824116"/>
    </source>
</evidence>
<keyword evidence="1" id="KW-0812">Transmembrane</keyword>
<evidence type="ECO:0008006" key="4">
    <source>
        <dbReference type="Google" id="ProtNLM"/>
    </source>
</evidence>
<feature type="transmembrane region" description="Helical" evidence="1">
    <location>
        <begin position="162"/>
        <end position="179"/>
    </location>
</feature>
<feature type="transmembrane region" description="Helical" evidence="1">
    <location>
        <begin position="185"/>
        <end position="206"/>
    </location>
</feature>
<dbReference type="InterPro" id="IPR038750">
    <property type="entry name" value="YczE/YyaS-like"/>
</dbReference>
<feature type="transmembrane region" description="Helical" evidence="1">
    <location>
        <begin position="15"/>
        <end position="37"/>
    </location>
</feature>
<dbReference type="PANTHER" id="PTHR40078">
    <property type="entry name" value="INTEGRAL MEMBRANE PROTEIN-RELATED"/>
    <property type="match status" value="1"/>
</dbReference>
<evidence type="ECO:0000256" key="1">
    <source>
        <dbReference type="SAM" id="Phobius"/>
    </source>
</evidence>
<organism evidence="2 3">
    <name type="scientific">Candidatus Mediterraneibacter stercoravium</name>
    <dbReference type="NCBI Taxonomy" id="2838685"/>
    <lineage>
        <taxon>Bacteria</taxon>
        <taxon>Bacillati</taxon>
        <taxon>Bacillota</taxon>
        <taxon>Clostridia</taxon>
        <taxon>Lachnospirales</taxon>
        <taxon>Lachnospiraceae</taxon>
        <taxon>Mediterraneibacter</taxon>
    </lineage>
</organism>
<evidence type="ECO:0000313" key="2">
    <source>
        <dbReference type="EMBL" id="HIZ75505.1"/>
    </source>
</evidence>
<dbReference type="PANTHER" id="PTHR40078:SF1">
    <property type="entry name" value="INTEGRAL MEMBRANE PROTEIN"/>
    <property type="match status" value="1"/>
</dbReference>
<dbReference type="Pfam" id="PF19700">
    <property type="entry name" value="DUF6198"/>
    <property type="match status" value="1"/>
</dbReference>